<feature type="transmembrane region" description="Helical" evidence="1">
    <location>
        <begin position="101"/>
        <end position="121"/>
    </location>
</feature>
<feature type="transmembrane region" description="Helical" evidence="1">
    <location>
        <begin position="45"/>
        <end position="64"/>
    </location>
</feature>
<proteinExistence type="predicted"/>
<accession>A0A518FGY8</accession>
<dbReference type="EMBL" id="CP036317">
    <property type="protein sequence ID" value="QDV15601.1"/>
    <property type="molecule type" value="Genomic_DNA"/>
</dbReference>
<dbReference type="AlphaFoldDB" id="A0A518FGY8"/>
<feature type="transmembrane region" description="Helical" evidence="1">
    <location>
        <begin position="70"/>
        <end position="94"/>
    </location>
</feature>
<dbReference type="Proteomes" id="UP000320839">
    <property type="component" value="Chromosome"/>
</dbReference>
<gene>
    <name evidence="2" type="ORF">Pan153_02170</name>
</gene>
<feature type="transmembrane region" description="Helical" evidence="1">
    <location>
        <begin position="6"/>
        <end position="25"/>
    </location>
</feature>
<reference evidence="2 3" key="1">
    <citation type="submission" date="2019-02" db="EMBL/GenBank/DDBJ databases">
        <title>Deep-cultivation of Planctomycetes and their phenomic and genomic characterization uncovers novel biology.</title>
        <authorList>
            <person name="Wiegand S."/>
            <person name="Jogler M."/>
            <person name="Boedeker C."/>
            <person name="Pinto D."/>
            <person name="Vollmers J."/>
            <person name="Rivas-Marin E."/>
            <person name="Kohn T."/>
            <person name="Peeters S.H."/>
            <person name="Heuer A."/>
            <person name="Rast P."/>
            <person name="Oberbeckmann S."/>
            <person name="Bunk B."/>
            <person name="Jeske O."/>
            <person name="Meyerdierks A."/>
            <person name="Storesund J.E."/>
            <person name="Kallscheuer N."/>
            <person name="Luecker S."/>
            <person name="Lage O.M."/>
            <person name="Pohl T."/>
            <person name="Merkel B.J."/>
            <person name="Hornburger P."/>
            <person name="Mueller R.-W."/>
            <person name="Bruemmer F."/>
            <person name="Labrenz M."/>
            <person name="Spormann A.M."/>
            <person name="Op den Camp H."/>
            <person name="Overmann J."/>
            <person name="Amann R."/>
            <person name="Jetten M.S.M."/>
            <person name="Mascher T."/>
            <person name="Medema M.H."/>
            <person name="Devos D.P."/>
            <person name="Kaster A.-K."/>
            <person name="Ovreas L."/>
            <person name="Rohde M."/>
            <person name="Galperin M.Y."/>
            <person name="Jogler C."/>
        </authorList>
    </citation>
    <scope>NUCLEOTIDE SEQUENCE [LARGE SCALE GENOMIC DNA]</scope>
    <source>
        <strain evidence="2 3">Pan153</strain>
    </source>
</reference>
<keyword evidence="1" id="KW-0812">Transmembrane</keyword>
<evidence type="ECO:0000313" key="2">
    <source>
        <dbReference type="EMBL" id="QDV15601.1"/>
    </source>
</evidence>
<keyword evidence="1" id="KW-0472">Membrane</keyword>
<evidence type="ECO:0000256" key="1">
    <source>
        <dbReference type="SAM" id="Phobius"/>
    </source>
</evidence>
<name>A0A518FGY8_9PLAN</name>
<keyword evidence="1" id="KW-1133">Transmembrane helix</keyword>
<evidence type="ECO:0000313" key="3">
    <source>
        <dbReference type="Proteomes" id="UP000320839"/>
    </source>
</evidence>
<protein>
    <submittedName>
        <fullName evidence="2">Uncharacterized protein</fullName>
    </submittedName>
</protein>
<organism evidence="2 3">
    <name type="scientific">Gimesia panareensis</name>
    <dbReference type="NCBI Taxonomy" id="2527978"/>
    <lineage>
        <taxon>Bacteria</taxon>
        <taxon>Pseudomonadati</taxon>
        <taxon>Planctomycetota</taxon>
        <taxon>Planctomycetia</taxon>
        <taxon>Planctomycetales</taxon>
        <taxon>Planctomycetaceae</taxon>
        <taxon>Gimesia</taxon>
    </lineage>
</organism>
<sequence>MIDLLLYLLALWPVVVVVWCCYRVCMIHPHDEQASRSEQGVQVRAFQIATLSAAVSCVLWVWGYHQIGNVLAVFPGLALCVGLFAVTVGILGIVRYPRKGLVALTILACVPPAWSIYYLLILHPRSL</sequence>